<dbReference type="Proteomes" id="UP000265566">
    <property type="component" value="Chromosome 4"/>
</dbReference>
<accession>A0A396I9X1</accession>
<dbReference type="PANTHER" id="PTHR44376">
    <property type="entry name" value="TRANSCRIPTIONAL REGULATOR OF FILAMENTOUS GROWTH FLO8"/>
    <property type="match status" value="1"/>
</dbReference>
<dbReference type="InterPro" id="IPR044716">
    <property type="entry name" value="LEUNIG-like"/>
</dbReference>
<dbReference type="Gramene" id="rna24979">
    <property type="protein sequence ID" value="RHN62406.1"/>
    <property type="gene ID" value="gene24979"/>
</dbReference>
<dbReference type="SUPFAM" id="SSF50978">
    <property type="entry name" value="WD40 repeat-like"/>
    <property type="match status" value="1"/>
</dbReference>
<feature type="repeat" description="WD" evidence="3">
    <location>
        <begin position="84"/>
        <end position="124"/>
    </location>
</feature>
<reference evidence="4" key="1">
    <citation type="journal article" date="2018" name="Nat. Plants">
        <title>Whole-genome landscape of Medicago truncatula symbiotic genes.</title>
        <authorList>
            <person name="Pecrix Y."/>
            <person name="Gamas P."/>
            <person name="Carrere S."/>
        </authorList>
    </citation>
    <scope>NUCLEOTIDE SEQUENCE</scope>
    <source>
        <tissue evidence="4">Leaves</tissue>
    </source>
</reference>
<comment type="caution">
    <text evidence="4">The sequence shown here is derived from an EMBL/GenBank/DDBJ whole genome shotgun (WGS) entry which is preliminary data.</text>
</comment>
<dbReference type="EMBL" id="PSQE01000004">
    <property type="protein sequence ID" value="RHN62406.1"/>
    <property type="molecule type" value="Genomic_DNA"/>
</dbReference>
<dbReference type="Pfam" id="PF00400">
    <property type="entry name" value="WD40"/>
    <property type="match status" value="3"/>
</dbReference>
<dbReference type="InterPro" id="IPR001680">
    <property type="entry name" value="WD40_rpt"/>
</dbReference>
<dbReference type="Gene3D" id="2.130.10.10">
    <property type="entry name" value="YVTN repeat-like/Quinoprotein amine dehydrogenase"/>
    <property type="match status" value="2"/>
</dbReference>
<name>A0A396I9X1_MEDTR</name>
<dbReference type="GO" id="GO:0003714">
    <property type="term" value="F:transcription corepressor activity"/>
    <property type="evidence" value="ECO:0007669"/>
    <property type="project" value="InterPro"/>
</dbReference>
<dbReference type="PRINTS" id="PR00320">
    <property type="entry name" value="GPROTEINBRPT"/>
</dbReference>
<evidence type="ECO:0000313" key="4">
    <source>
        <dbReference type="EMBL" id="RHN62406.1"/>
    </source>
</evidence>
<feature type="repeat" description="WD" evidence="3">
    <location>
        <begin position="269"/>
        <end position="282"/>
    </location>
</feature>
<dbReference type="SMART" id="SM00320">
    <property type="entry name" value="WD40"/>
    <property type="match status" value="4"/>
</dbReference>
<dbReference type="InterPro" id="IPR020472">
    <property type="entry name" value="WD40_PAC1"/>
</dbReference>
<feature type="repeat" description="WD" evidence="3">
    <location>
        <begin position="41"/>
        <end position="82"/>
    </location>
</feature>
<organism evidence="4">
    <name type="scientific">Medicago truncatula</name>
    <name type="common">Barrel medic</name>
    <name type="synonym">Medicago tribuloides</name>
    <dbReference type="NCBI Taxonomy" id="3880"/>
    <lineage>
        <taxon>Eukaryota</taxon>
        <taxon>Viridiplantae</taxon>
        <taxon>Streptophyta</taxon>
        <taxon>Embryophyta</taxon>
        <taxon>Tracheophyta</taxon>
        <taxon>Spermatophyta</taxon>
        <taxon>Magnoliopsida</taxon>
        <taxon>eudicotyledons</taxon>
        <taxon>Gunneridae</taxon>
        <taxon>Pentapetalae</taxon>
        <taxon>rosids</taxon>
        <taxon>fabids</taxon>
        <taxon>Fabales</taxon>
        <taxon>Fabaceae</taxon>
        <taxon>Papilionoideae</taxon>
        <taxon>50 kb inversion clade</taxon>
        <taxon>NPAAA clade</taxon>
        <taxon>Hologalegina</taxon>
        <taxon>IRL clade</taxon>
        <taxon>Trifolieae</taxon>
        <taxon>Medicago</taxon>
    </lineage>
</organism>
<dbReference type="InterPro" id="IPR036322">
    <property type="entry name" value="WD40_repeat_dom_sf"/>
</dbReference>
<dbReference type="AlphaFoldDB" id="A0A396I9X1"/>
<keyword evidence="1 3" id="KW-0853">WD repeat</keyword>
<dbReference type="PROSITE" id="PS50082">
    <property type="entry name" value="WD_REPEATS_2"/>
    <property type="match status" value="3"/>
</dbReference>
<proteinExistence type="predicted"/>
<gene>
    <name evidence="4" type="ORF">MtrunA17_Chr4g0047071</name>
</gene>
<dbReference type="PANTHER" id="PTHR44376:SF8">
    <property type="entry name" value="TRANSCRIPTIONAL COREPRESSOR LEUNIG-LIKE"/>
    <property type="match status" value="1"/>
</dbReference>
<protein>
    <submittedName>
        <fullName evidence="4">Putative transcription factor WD40-like family</fullName>
    </submittedName>
</protein>
<evidence type="ECO:0000256" key="2">
    <source>
        <dbReference type="ARBA" id="ARBA00022737"/>
    </source>
</evidence>
<keyword evidence="2" id="KW-0677">Repeat</keyword>
<evidence type="ECO:0000256" key="1">
    <source>
        <dbReference type="ARBA" id="ARBA00022574"/>
    </source>
</evidence>
<dbReference type="InterPro" id="IPR015943">
    <property type="entry name" value="WD40/YVTN_repeat-like_dom_sf"/>
</dbReference>
<evidence type="ECO:0000256" key="3">
    <source>
        <dbReference type="PROSITE-ProRule" id="PRU00221"/>
    </source>
</evidence>
<dbReference type="PROSITE" id="PS50294">
    <property type="entry name" value="WD_REPEATS_REGION"/>
    <property type="match status" value="1"/>
</dbReference>
<sequence length="282" mass="31268">MSCDFSSDGKIIASGGIGASDENGAKPFICYVESRASVTALESDLDIILEVRFQPKSTRFATTSRDGTVKLWDAKKPERALFNYVVHNGKVRSLDFHPTEEIICSSDSNVIKVWDLKQHATIKELQAGGSLVRFQPGSGRHLAVANQNVITIHDLKDPNVRINLQGHTKDIYSMCWDVTGKMIASVTEDDVRVWSVFMVKQCMYKYPSNGNRFQSVIFHPRYPGVLVIGGFQCLEWLIIENGQRFNKGSASDISITGLAASTAQSEFHIASASTDSMVKLWK</sequence>